<dbReference type="GO" id="GO:0050982">
    <property type="term" value="P:detection of mechanical stimulus"/>
    <property type="evidence" value="ECO:0007669"/>
    <property type="project" value="TreeGrafter"/>
</dbReference>
<name>A0A6J1TRK7_FRAOC</name>
<evidence type="ECO:0000313" key="10">
    <source>
        <dbReference type="RefSeq" id="XP_026294155.2"/>
    </source>
</evidence>
<dbReference type="AlphaFoldDB" id="A0A6J1TRK7"/>
<dbReference type="PANTHER" id="PTHR10877">
    <property type="entry name" value="POLYCYSTIN FAMILY MEMBER"/>
    <property type="match status" value="1"/>
</dbReference>
<evidence type="ECO:0000313" key="9">
    <source>
        <dbReference type="Proteomes" id="UP000504606"/>
    </source>
</evidence>
<feature type="domain" description="Polycystin" evidence="8">
    <location>
        <begin position="109"/>
        <end position="240"/>
    </location>
</feature>
<dbReference type="Proteomes" id="UP000504606">
    <property type="component" value="Unplaced"/>
</dbReference>
<evidence type="ECO:0000256" key="1">
    <source>
        <dbReference type="ARBA" id="ARBA00004141"/>
    </source>
</evidence>
<reference evidence="10" key="1">
    <citation type="submission" date="2025-08" db="UniProtKB">
        <authorList>
            <consortium name="RefSeq"/>
        </authorList>
    </citation>
    <scope>IDENTIFICATION</scope>
    <source>
        <tissue evidence="10">Whole organism</tissue>
    </source>
</reference>
<evidence type="ECO:0000256" key="3">
    <source>
        <dbReference type="ARBA" id="ARBA00022692"/>
    </source>
</evidence>
<dbReference type="GeneID" id="113218150"/>
<feature type="domain" description="Polycystin" evidence="8">
    <location>
        <begin position="264"/>
        <end position="314"/>
    </location>
</feature>
<comment type="similarity">
    <text evidence="2">Belongs to the polycystin family.</text>
</comment>
<comment type="subcellular location">
    <subcellularLocation>
        <location evidence="1">Membrane</location>
        <topology evidence="1">Multi-pass membrane protein</topology>
    </subcellularLocation>
</comment>
<organism evidence="9 10">
    <name type="scientific">Frankliniella occidentalis</name>
    <name type="common">Western flower thrips</name>
    <name type="synonym">Euthrips occidentalis</name>
    <dbReference type="NCBI Taxonomy" id="133901"/>
    <lineage>
        <taxon>Eukaryota</taxon>
        <taxon>Metazoa</taxon>
        <taxon>Ecdysozoa</taxon>
        <taxon>Arthropoda</taxon>
        <taxon>Hexapoda</taxon>
        <taxon>Insecta</taxon>
        <taxon>Pterygota</taxon>
        <taxon>Neoptera</taxon>
        <taxon>Paraneoptera</taxon>
        <taxon>Thysanoptera</taxon>
        <taxon>Terebrantia</taxon>
        <taxon>Thripoidea</taxon>
        <taxon>Thripidae</taxon>
        <taxon>Frankliniella</taxon>
    </lineage>
</organism>
<evidence type="ECO:0000256" key="4">
    <source>
        <dbReference type="ARBA" id="ARBA00022989"/>
    </source>
</evidence>
<dbReference type="PANTHER" id="PTHR10877:SF183">
    <property type="entry name" value="AT14535P-RELATED"/>
    <property type="match status" value="1"/>
</dbReference>
<dbReference type="OrthoDB" id="444119at2759"/>
<evidence type="ECO:0000256" key="2">
    <source>
        <dbReference type="ARBA" id="ARBA00007200"/>
    </source>
</evidence>
<dbReference type="GO" id="GO:0016020">
    <property type="term" value="C:membrane"/>
    <property type="evidence" value="ECO:0007669"/>
    <property type="project" value="UniProtKB-SubCell"/>
</dbReference>
<dbReference type="RefSeq" id="XP_026294155.2">
    <property type="nucleotide sequence ID" value="XM_026438370.2"/>
</dbReference>
<feature type="transmembrane region" description="Helical" evidence="7">
    <location>
        <begin position="59"/>
        <end position="83"/>
    </location>
</feature>
<feature type="region of interest" description="Disordered" evidence="6">
    <location>
        <begin position="241"/>
        <end position="265"/>
    </location>
</feature>
<dbReference type="InterPro" id="IPR046791">
    <property type="entry name" value="Polycystin_dom"/>
</dbReference>
<evidence type="ECO:0000259" key="8">
    <source>
        <dbReference type="Pfam" id="PF20519"/>
    </source>
</evidence>
<accession>A0A6J1TRK7</accession>
<dbReference type="Pfam" id="PF20519">
    <property type="entry name" value="Polycystin_dom"/>
    <property type="match status" value="2"/>
</dbReference>
<keyword evidence="5 7" id="KW-0472">Membrane</keyword>
<dbReference type="GO" id="GO:0005262">
    <property type="term" value="F:calcium channel activity"/>
    <property type="evidence" value="ECO:0007669"/>
    <property type="project" value="TreeGrafter"/>
</dbReference>
<protein>
    <submittedName>
        <fullName evidence="10">Polycystic kidney disease 2-like 1 protein</fullName>
    </submittedName>
</protein>
<keyword evidence="4 7" id="KW-1133">Transmembrane helix</keyword>
<gene>
    <name evidence="10" type="primary">LOC113218150</name>
</gene>
<sequence>MFRSASSVRQPRLPRAPVRNMADAAHRLLCAQRVLRRWAEDRTLEHQEFKAMWTPFRGIMTHVFILVCFNLLSMCRIDLFIFYTRDALDDFYLNNHFPEGPVNQMIVFSEVDTVERLWSFVDYLVDSTGEEDPPSVTMHNPLLGNIRLRQVRVRGEPCVVAQWPELDEDYDKCFRFLSSENEDREPFGLGEAGGEAWVYREDEEGDPAYGYLSMYPPGGYWTHLPRDDEEAQELVDTLKVHSPPRQRQHNHSALGAKSPSPGRQNNSWVDAATRAVFVDLVTYNANLNYLSLTVVFFELPPGGGVVSRLVTRTAPLMQYATQFDAWRLGHELVFLVCSAVLTVGALLRALRHLCELLDQ</sequence>
<dbReference type="InterPro" id="IPR051223">
    <property type="entry name" value="Polycystin"/>
</dbReference>
<proteinExistence type="inferred from homology"/>
<evidence type="ECO:0000256" key="7">
    <source>
        <dbReference type="SAM" id="Phobius"/>
    </source>
</evidence>
<evidence type="ECO:0000256" key="6">
    <source>
        <dbReference type="SAM" id="MobiDB-lite"/>
    </source>
</evidence>
<keyword evidence="3 7" id="KW-0812">Transmembrane</keyword>
<keyword evidence="9" id="KW-1185">Reference proteome</keyword>
<evidence type="ECO:0000256" key="5">
    <source>
        <dbReference type="ARBA" id="ARBA00023136"/>
    </source>
</evidence>
<dbReference type="KEGG" id="foc:113218150"/>